<evidence type="ECO:0000256" key="2">
    <source>
        <dbReference type="ARBA" id="ARBA00012313"/>
    </source>
</evidence>
<feature type="binding site" description="axial binding residue" evidence="9">
    <location>
        <position position="1047"/>
    </location>
    <ligand>
        <name>heme b</name>
        <dbReference type="ChEBI" id="CHEBI:60344"/>
    </ligand>
    <ligandPart>
        <name>Fe</name>
        <dbReference type="ChEBI" id="CHEBI:18248"/>
    </ligandPart>
</feature>
<dbReference type="InterPro" id="IPR019791">
    <property type="entry name" value="Haem_peroxidase_animal"/>
</dbReference>
<reference evidence="12" key="1">
    <citation type="submission" date="2020-12" db="UniProtKB">
        <authorList>
            <consortium name="WormBaseParasite"/>
        </authorList>
    </citation>
    <scope>IDENTIFICATION</scope>
    <source>
        <strain evidence="12">MHco3</strain>
    </source>
</reference>
<dbReference type="Proteomes" id="UP000025227">
    <property type="component" value="Unplaced"/>
</dbReference>
<keyword evidence="6 10" id="KW-0732">Signal</keyword>
<dbReference type="GO" id="GO:0140825">
    <property type="term" value="F:lactoperoxidase activity"/>
    <property type="evidence" value="ECO:0007669"/>
    <property type="project" value="UniProtKB-EC"/>
</dbReference>
<comment type="catalytic activity">
    <reaction evidence="1">
        <text>2 a phenolic donor + H2O2 = 2 a phenolic radical donor + 2 H2O</text>
        <dbReference type="Rhea" id="RHEA:56136"/>
        <dbReference type="ChEBI" id="CHEBI:15377"/>
        <dbReference type="ChEBI" id="CHEBI:16240"/>
        <dbReference type="ChEBI" id="CHEBI:139520"/>
        <dbReference type="ChEBI" id="CHEBI:139521"/>
        <dbReference type="EC" id="1.11.1.7"/>
    </reaction>
</comment>
<evidence type="ECO:0000256" key="9">
    <source>
        <dbReference type="PIRSR" id="PIRSR619791-2"/>
    </source>
</evidence>
<dbReference type="PANTHER" id="PTHR11475:SF43">
    <property type="entry name" value="PEROXIDASE"/>
    <property type="match status" value="1"/>
</dbReference>
<evidence type="ECO:0000256" key="5">
    <source>
        <dbReference type="ARBA" id="ARBA00022723"/>
    </source>
</evidence>
<feature type="signal peptide" evidence="10">
    <location>
        <begin position="1"/>
        <end position="18"/>
    </location>
</feature>
<evidence type="ECO:0000256" key="6">
    <source>
        <dbReference type="ARBA" id="ARBA00022729"/>
    </source>
</evidence>
<dbReference type="EC" id="1.11.1.7" evidence="2"/>
<keyword evidence="11" id="KW-1185">Reference proteome</keyword>
<evidence type="ECO:0000313" key="12">
    <source>
        <dbReference type="WBParaSite" id="HCON_00058940-00001"/>
    </source>
</evidence>
<dbReference type="OMA" id="TFGCIMA"/>
<dbReference type="Gene3D" id="1.10.640.10">
    <property type="entry name" value="Haem peroxidase domain superfamily, animal type"/>
    <property type="match status" value="2"/>
</dbReference>
<name>A0A7I5E814_HAECO</name>
<dbReference type="GO" id="GO:0006979">
    <property type="term" value="P:response to oxidative stress"/>
    <property type="evidence" value="ECO:0007669"/>
    <property type="project" value="InterPro"/>
</dbReference>
<dbReference type="GO" id="GO:0046872">
    <property type="term" value="F:metal ion binding"/>
    <property type="evidence" value="ECO:0007669"/>
    <property type="project" value="UniProtKB-KW"/>
</dbReference>
<feature type="chain" id="PRO_5029768760" description="peroxidase" evidence="10">
    <location>
        <begin position="19"/>
        <end position="1363"/>
    </location>
</feature>
<evidence type="ECO:0000256" key="10">
    <source>
        <dbReference type="SAM" id="SignalP"/>
    </source>
</evidence>
<dbReference type="InterPro" id="IPR010255">
    <property type="entry name" value="Haem_peroxidase_sf"/>
</dbReference>
<keyword evidence="5 9" id="KW-0479">Metal-binding</keyword>
<organism evidence="11 12">
    <name type="scientific">Haemonchus contortus</name>
    <name type="common">Barber pole worm</name>
    <dbReference type="NCBI Taxonomy" id="6289"/>
    <lineage>
        <taxon>Eukaryota</taxon>
        <taxon>Metazoa</taxon>
        <taxon>Ecdysozoa</taxon>
        <taxon>Nematoda</taxon>
        <taxon>Chromadorea</taxon>
        <taxon>Rhabditida</taxon>
        <taxon>Rhabditina</taxon>
        <taxon>Rhabditomorpha</taxon>
        <taxon>Strongyloidea</taxon>
        <taxon>Trichostrongylidae</taxon>
        <taxon>Haemonchus</taxon>
    </lineage>
</organism>
<sequence>MRLIFTVFLIYELHIALSRDAIMDAFNEVGQLFNYSGAVGSETAALLKSFEFPEYFTHAKSTAELRPRSFAAQVAERATYKLRHSESVSQKTVEAMESMCPLHPISCRISKYRSITGMCNNVFNPYSGSAMNAFQRLLPPDYGDGISSPRCTVSDDPRLPDPSFVTHKLLGSQSTHRYPSMSVSAFFIYWSRFLYDDMASTTPFKLADGNFPNCCPESSHPECAPLHMENGGPSSFGCYPYVRSQMAPHQRCLLGPRQQMNMVSSFIDGSTVYGRTDEEAEGRRTLEDGLLQSSDFHPVPFEDSLTSTTLLREIWTFQHNSVAQKLRELNPNWCDDQLYQEARRIVISQIQHITVHEYLPLLIGKESMVYYNLSDMPDGFARFYNPKVLPDTVNAFAATVGEFFLTMRTSASISSSPLERTDHVHSLLIEPAGRPSLMGLMPDEFHGMPPVDIDPVAVLIHRGRDHGIPGYVKWREFCRGEKITSFDDLHDIVVDPHDFIPALMKVYRSVEDVDLLVLALAEKSIYGSLVGPTLGCILLLQYQHVIHGDSFWYSNNFANTAFTLPQLRAIRSTTFAKIICRFLGISAYVQPKPFLTPNNFDNFPVSCNSSLHEDLSLVEWQGLPVEFPKPDDDIKSLLKKAKETVRRRKLSRTRRSKPKNDFPPELDSITIYMKMMRPKEGAVKLAGASEILLEATKLLSSSYSTEHHASSFEEFRVPNLNLEWFISQYSPPDKCLRMELPCDHTAKYRQSFLRSGIDAPRSRTYRGTPLPSPREVSNAVHRDVPITHPKYSHMIMQFGQFISHDITHAPVDQGPGGETLNCSRCDSFFTVSPSCLPIPVPENDPYFDSTTNGSPRCLAFVRSLNGQRQLGHRSQINQLTAYVDGSVLYGSTRCEANALRKRTGGRMAASIVGPLGSLLLPAPDQSECRSANTAPCFTSGDERVSQHPGITTLHTLFHREHNRIADELASINPHWDDERIYQETRRVIAAEIAHINYNEYLPKILGNKLVEKFDLRSKTNGYFTGYDPSCDATLSHSFSTAAFRFGHSLAKRIFSRLDSRYRNTTFPVDLAMNFEYADAIYDEEHGGVESILLGLVGTPSMAPDRHTSDAIRNHLFSIRGVPQSGLDLISINIMRGRDHGVPSYVAHREYCGLSRPLSFQGLSDEMSSSTIKALESVYESVDDIDLYTGLISEEPLKGAVIGPTGGCIIAEQFSRIKKCDRFFYENPGPQQFTSDQLQQIRQVTLSSVMCANHRWIRKLQPDAFSLPDVLTNAPIHCDDFHKIDLSKWSDRGGCKISEHRGLVMGESARTRPCTSCTCTREGLRCRAMVIYDCNEVANKYSLSEMIKDLSCVIQCSSLIRQFR</sequence>
<evidence type="ECO:0000256" key="1">
    <source>
        <dbReference type="ARBA" id="ARBA00000189"/>
    </source>
</evidence>
<dbReference type="GO" id="GO:0020037">
    <property type="term" value="F:heme binding"/>
    <property type="evidence" value="ECO:0007669"/>
    <property type="project" value="InterPro"/>
</dbReference>
<dbReference type="FunFam" id="1.10.640.10:FF:000006">
    <property type="entry name" value="Double oxidase: two peroxidase domains"/>
    <property type="match status" value="1"/>
</dbReference>
<evidence type="ECO:0000313" key="11">
    <source>
        <dbReference type="Proteomes" id="UP000025227"/>
    </source>
</evidence>
<accession>A0A7I5E814</accession>
<evidence type="ECO:0000256" key="3">
    <source>
        <dbReference type="ARBA" id="ARBA00022559"/>
    </source>
</evidence>
<dbReference type="CDD" id="cd09823">
    <property type="entry name" value="peroxinectin_like"/>
    <property type="match status" value="1"/>
</dbReference>
<keyword evidence="7" id="KW-0560">Oxidoreductase</keyword>
<dbReference type="WBParaSite" id="HCON_00058940-00001">
    <property type="protein sequence ID" value="HCON_00058940-00001"/>
    <property type="gene ID" value="HCON_00058940"/>
</dbReference>
<keyword evidence="3" id="KW-0575">Peroxidase</keyword>
<keyword evidence="8" id="KW-1015">Disulfide bond</keyword>
<proteinExistence type="predicted"/>
<dbReference type="Pfam" id="PF03098">
    <property type="entry name" value="An_peroxidase"/>
    <property type="match status" value="3"/>
</dbReference>
<keyword evidence="4 9" id="KW-0349">Heme</keyword>
<dbReference type="FunFam" id="1.10.640.10:FF:000007">
    <property type="entry name" value="Peroxidase mlt-7"/>
    <property type="match status" value="1"/>
</dbReference>
<dbReference type="PROSITE" id="PS50292">
    <property type="entry name" value="PEROXIDASE_3"/>
    <property type="match status" value="2"/>
</dbReference>
<protein>
    <recommendedName>
        <fullName evidence="2">peroxidase</fullName>
        <ecNumber evidence="2">1.11.1.7</ecNumber>
    </recommendedName>
</protein>
<keyword evidence="9" id="KW-0408">Iron</keyword>
<evidence type="ECO:0000256" key="8">
    <source>
        <dbReference type="ARBA" id="ARBA00023157"/>
    </source>
</evidence>
<dbReference type="InterPro" id="IPR037120">
    <property type="entry name" value="Haem_peroxidase_sf_animal"/>
</dbReference>
<evidence type="ECO:0000256" key="4">
    <source>
        <dbReference type="ARBA" id="ARBA00022617"/>
    </source>
</evidence>
<dbReference type="PANTHER" id="PTHR11475">
    <property type="entry name" value="OXIDASE/PEROXIDASE"/>
    <property type="match status" value="1"/>
</dbReference>
<evidence type="ECO:0000256" key="7">
    <source>
        <dbReference type="ARBA" id="ARBA00023002"/>
    </source>
</evidence>
<dbReference type="OrthoDB" id="823504at2759"/>
<dbReference type="SUPFAM" id="SSF48113">
    <property type="entry name" value="Heme-dependent peroxidases"/>
    <property type="match status" value="2"/>
</dbReference>
<dbReference type="PRINTS" id="PR00457">
    <property type="entry name" value="ANPEROXIDASE"/>
</dbReference>